<sequence>MLDILTLLLGTFALYILIYGVCWGTDKTDIEKYKKKIKLNKYTSILFFLWPRNEKVYWLVYIIIITESVAFILVWIAYLLNIVFLYKILINLYIRIYLSGIVILGIIILKKRIKDFISGKSR</sequence>
<comment type="caution">
    <text evidence="2">The sequence shown here is derived from an EMBL/GenBank/DDBJ whole genome shotgun (WGS) entry which is preliminary data.</text>
</comment>
<keyword evidence="1" id="KW-0472">Membrane</keyword>
<keyword evidence="1" id="KW-1133">Transmembrane helix</keyword>
<accession>A0A3P3R0X6</accession>
<evidence type="ECO:0000313" key="3">
    <source>
        <dbReference type="Proteomes" id="UP000272490"/>
    </source>
</evidence>
<organism evidence="2 3">
    <name type="scientific">Lachnoanaerobaculum gingivalis</name>
    <dbReference type="NCBI Taxonomy" id="2490855"/>
    <lineage>
        <taxon>Bacteria</taxon>
        <taxon>Bacillati</taxon>
        <taxon>Bacillota</taxon>
        <taxon>Clostridia</taxon>
        <taxon>Lachnospirales</taxon>
        <taxon>Lachnospiraceae</taxon>
        <taxon>Lachnoanaerobaculum</taxon>
    </lineage>
</organism>
<feature type="transmembrane region" description="Helical" evidence="1">
    <location>
        <begin position="6"/>
        <end position="25"/>
    </location>
</feature>
<dbReference type="EMBL" id="RRCO01000001">
    <property type="protein sequence ID" value="RRJ27045.1"/>
    <property type="molecule type" value="Genomic_DNA"/>
</dbReference>
<dbReference type="RefSeq" id="WP_128673396.1">
    <property type="nucleotide sequence ID" value="NZ_RRCO01000001.1"/>
</dbReference>
<evidence type="ECO:0000313" key="2">
    <source>
        <dbReference type="EMBL" id="RRJ27045.1"/>
    </source>
</evidence>
<gene>
    <name evidence="2" type="ORF">EHV10_03315</name>
</gene>
<dbReference type="OrthoDB" id="2053581at2"/>
<protein>
    <submittedName>
        <fullName evidence="2">Uncharacterized protein</fullName>
    </submittedName>
</protein>
<reference evidence="2 3" key="1">
    <citation type="submission" date="2018-11" db="EMBL/GenBank/DDBJ databases">
        <title>Genome sequencing of Lachnoanaerobaculum sp. KCOM 2030 (= ChDC B114).</title>
        <authorList>
            <person name="Kook J.-K."/>
            <person name="Park S.-N."/>
            <person name="Lim Y.K."/>
        </authorList>
    </citation>
    <scope>NUCLEOTIDE SEQUENCE [LARGE SCALE GENOMIC DNA]</scope>
    <source>
        <strain evidence="2 3">KCOM 2030</strain>
    </source>
</reference>
<keyword evidence="3" id="KW-1185">Reference proteome</keyword>
<dbReference type="AlphaFoldDB" id="A0A3P3R0X6"/>
<feature type="transmembrane region" description="Helical" evidence="1">
    <location>
        <begin position="56"/>
        <end position="78"/>
    </location>
</feature>
<evidence type="ECO:0000256" key="1">
    <source>
        <dbReference type="SAM" id="Phobius"/>
    </source>
</evidence>
<dbReference type="Proteomes" id="UP000272490">
    <property type="component" value="Unassembled WGS sequence"/>
</dbReference>
<name>A0A3P3R0X6_9FIRM</name>
<feature type="transmembrane region" description="Helical" evidence="1">
    <location>
        <begin position="84"/>
        <end position="109"/>
    </location>
</feature>
<proteinExistence type="predicted"/>
<keyword evidence="1" id="KW-0812">Transmembrane</keyword>